<keyword evidence="5" id="KW-0539">Nucleus</keyword>
<dbReference type="SMART" id="SM00320">
    <property type="entry name" value="WD40"/>
    <property type="match status" value="3"/>
</dbReference>
<evidence type="ECO:0000313" key="10">
    <source>
        <dbReference type="Proteomes" id="UP001160483"/>
    </source>
</evidence>
<accession>A0AAU9L6E3</accession>
<evidence type="ECO:0000313" key="9">
    <source>
        <dbReference type="EMBL" id="CAH0481015.1"/>
    </source>
</evidence>
<dbReference type="PANTHER" id="PTHR18359">
    <property type="entry name" value="WD-REPEAT PROTEIN-RELATED"/>
    <property type="match status" value="1"/>
</dbReference>
<reference evidence="9" key="1">
    <citation type="submission" date="2021-11" db="EMBL/GenBank/DDBJ databases">
        <authorList>
            <person name="Islam A."/>
            <person name="Islam S."/>
            <person name="Flora M.S."/>
            <person name="Rahman M."/>
            <person name="Ziaur R.M."/>
            <person name="Epstein J.H."/>
            <person name="Hassan M."/>
            <person name="Klassen M."/>
            <person name="Woodard K."/>
            <person name="Webb A."/>
            <person name="Webby R.J."/>
            <person name="El Zowalaty M.E."/>
        </authorList>
    </citation>
    <scope>NUCLEOTIDE SEQUENCE</scope>
    <source>
        <strain evidence="9">Pbs3</strain>
    </source>
</reference>
<dbReference type="GO" id="GO:0006364">
    <property type="term" value="P:rRNA processing"/>
    <property type="evidence" value="ECO:0007669"/>
    <property type="project" value="UniProtKB-KW"/>
</dbReference>
<dbReference type="PANTHER" id="PTHR18359:SF0">
    <property type="entry name" value="U3 SMALL NUCLEOLAR RNA-ASSOCIATED PROTEIN 18 HOMOLOG"/>
    <property type="match status" value="1"/>
</dbReference>
<evidence type="ECO:0000256" key="2">
    <source>
        <dbReference type="ARBA" id="ARBA00022552"/>
    </source>
</evidence>
<proteinExistence type="inferred from homology"/>
<dbReference type="GO" id="GO:0032040">
    <property type="term" value="C:small-subunit processome"/>
    <property type="evidence" value="ECO:0007669"/>
    <property type="project" value="TreeGrafter"/>
</dbReference>
<dbReference type="InterPro" id="IPR036322">
    <property type="entry name" value="WD40_repeat_dom_sf"/>
</dbReference>
<dbReference type="InterPro" id="IPR045161">
    <property type="entry name" value="Utp18"/>
</dbReference>
<keyword evidence="4" id="KW-0677">Repeat</keyword>
<comment type="similarity">
    <text evidence="6">Belongs to the WD repeat UTP18 family.</text>
</comment>
<dbReference type="PROSITE" id="PS50082">
    <property type="entry name" value="WD_REPEATS_2"/>
    <property type="match status" value="1"/>
</dbReference>
<comment type="caution">
    <text evidence="9">The sequence shown here is derived from an EMBL/GenBank/DDBJ whole genome shotgun (WGS) entry which is preliminary data.</text>
</comment>
<dbReference type="InterPro" id="IPR001680">
    <property type="entry name" value="WD40_rpt"/>
</dbReference>
<feature type="repeat" description="WD" evidence="7">
    <location>
        <begin position="151"/>
        <end position="185"/>
    </location>
</feature>
<dbReference type="GO" id="GO:0034388">
    <property type="term" value="C:Pwp2p-containing subcomplex of 90S preribosome"/>
    <property type="evidence" value="ECO:0007669"/>
    <property type="project" value="TreeGrafter"/>
</dbReference>
<evidence type="ECO:0000256" key="7">
    <source>
        <dbReference type="PROSITE-ProRule" id="PRU00221"/>
    </source>
</evidence>
<gene>
    <name evidence="9" type="ORF">PBS003_LOCUS7625</name>
</gene>
<evidence type="ECO:0008006" key="11">
    <source>
        <dbReference type="Google" id="ProtNLM"/>
    </source>
</evidence>
<name>A0AAU9L6E3_9STRA</name>
<dbReference type="EMBL" id="CAKKTJ010000326">
    <property type="protein sequence ID" value="CAH0481015.1"/>
    <property type="molecule type" value="Genomic_DNA"/>
</dbReference>
<keyword evidence="2" id="KW-0698">rRNA processing</keyword>
<evidence type="ECO:0000256" key="6">
    <source>
        <dbReference type="ARBA" id="ARBA00025767"/>
    </source>
</evidence>
<keyword evidence="3 7" id="KW-0853">WD repeat</keyword>
<dbReference type="InterPro" id="IPR015943">
    <property type="entry name" value="WD40/YVTN_repeat-like_dom_sf"/>
</dbReference>
<feature type="compositionally biased region" description="Basic residues" evidence="8">
    <location>
        <begin position="12"/>
        <end position="22"/>
    </location>
</feature>
<evidence type="ECO:0000256" key="3">
    <source>
        <dbReference type="ARBA" id="ARBA00022574"/>
    </source>
</evidence>
<feature type="region of interest" description="Disordered" evidence="8">
    <location>
        <begin position="1"/>
        <end position="31"/>
    </location>
</feature>
<organism evidence="9 10">
    <name type="scientific">Peronospora belbahrii</name>
    <dbReference type="NCBI Taxonomy" id="622444"/>
    <lineage>
        <taxon>Eukaryota</taxon>
        <taxon>Sar</taxon>
        <taxon>Stramenopiles</taxon>
        <taxon>Oomycota</taxon>
        <taxon>Peronosporomycetes</taxon>
        <taxon>Peronosporales</taxon>
        <taxon>Peronosporaceae</taxon>
        <taxon>Peronospora</taxon>
    </lineage>
</organism>
<dbReference type="AlphaFoldDB" id="A0AAU9L6E3"/>
<evidence type="ECO:0000256" key="4">
    <source>
        <dbReference type="ARBA" id="ARBA00022737"/>
    </source>
</evidence>
<dbReference type="Proteomes" id="UP001160483">
    <property type="component" value="Unassembled WGS sequence"/>
</dbReference>
<dbReference type="Gene3D" id="2.130.10.10">
    <property type="entry name" value="YVTN repeat-like/Quinoprotein amine dehydrogenase"/>
    <property type="match status" value="2"/>
</dbReference>
<evidence type="ECO:0000256" key="1">
    <source>
        <dbReference type="ARBA" id="ARBA00004604"/>
    </source>
</evidence>
<comment type="subcellular location">
    <subcellularLocation>
        <location evidence="1">Nucleus</location>
        <location evidence="1">Nucleolus</location>
    </subcellularLocation>
</comment>
<sequence length="381" mass="42394">MQNVPTIPTQLHAKKKKRKKPSAQKNQSLRELEAAWVDEDDKEVEVSLEEQPQLRKLRRTEKDTIVSGKELHLRLKTFYQSAHGAVSWADPSNFLGDRQIGLYDSDIEGEAELLRSTDKMLESSGKLLPQGELEIIRVKDANQHAPSNAVVQSVQFHPNGQLLLTAGLDKTLRLFQVDGSNNAKVESVFVQDLPMLDAKFTMAGQRAVLTGPRQYFFSYDIEAGKITKIPGLYGRKEKKRNTFVVSNNGETIVFMGSNGYLDVVSAKSYESMGSDGQVYKWDMRTRRCVFVHDNEGSLGSFALAASDNYYATGLKSGVVNIYDNAALTATPKPCKALMNLTTEVNHLVFNANAEILAIASRDMKNSLKLVHMPSLTVSSYK</sequence>
<dbReference type="SUPFAM" id="SSF50978">
    <property type="entry name" value="WD40 repeat-like"/>
    <property type="match status" value="1"/>
</dbReference>
<evidence type="ECO:0000256" key="8">
    <source>
        <dbReference type="SAM" id="MobiDB-lite"/>
    </source>
</evidence>
<evidence type="ECO:0000256" key="5">
    <source>
        <dbReference type="ARBA" id="ARBA00023242"/>
    </source>
</evidence>
<protein>
    <recommendedName>
        <fullName evidence="11">Anaphase-promoting complex subunit 4 WD40 domain-containing protein</fullName>
    </recommendedName>
</protein>
<dbReference type="Pfam" id="PF00400">
    <property type="entry name" value="WD40"/>
    <property type="match status" value="1"/>
</dbReference>